<feature type="compositionally biased region" description="Polar residues" evidence="1">
    <location>
        <begin position="362"/>
        <end position="372"/>
    </location>
</feature>
<feature type="compositionally biased region" description="Basic and acidic residues" evidence="1">
    <location>
        <begin position="210"/>
        <end position="230"/>
    </location>
</feature>
<organism evidence="2 3">
    <name type="scientific">Entomortierella parvispora</name>
    <dbReference type="NCBI Taxonomy" id="205924"/>
    <lineage>
        <taxon>Eukaryota</taxon>
        <taxon>Fungi</taxon>
        <taxon>Fungi incertae sedis</taxon>
        <taxon>Mucoromycota</taxon>
        <taxon>Mortierellomycotina</taxon>
        <taxon>Mortierellomycetes</taxon>
        <taxon>Mortierellales</taxon>
        <taxon>Mortierellaceae</taxon>
        <taxon>Entomortierella</taxon>
    </lineage>
</organism>
<feature type="compositionally biased region" description="Pro residues" evidence="1">
    <location>
        <begin position="105"/>
        <end position="115"/>
    </location>
</feature>
<accession>A0A9P3H6G6</accession>
<feature type="region of interest" description="Disordered" evidence="1">
    <location>
        <begin position="67"/>
        <end position="276"/>
    </location>
</feature>
<evidence type="ECO:0000313" key="2">
    <source>
        <dbReference type="EMBL" id="GJJ70986.1"/>
    </source>
</evidence>
<evidence type="ECO:0000256" key="1">
    <source>
        <dbReference type="SAM" id="MobiDB-lite"/>
    </source>
</evidence>
<feature type="compositionally biased region" description="Polar residues" evidence="1">
    <location>
        <begin position="175"/>
        <end position="190"/>
    </location>
</feature>
<dbReference type="AlphaFoldDB" id="A0A9P3H6G6"/>
<feature type="region of interest" description="Disordered" evidence="1">
    <location>
        <begin position="359"/>
        <end position="451"/>
    </location>
</feature>
<keyword evidence="3" id="KW-1185">Reference proteome</keyword>
<name>A0A9P3H6G6_9FUNG</name>
<gene>
    <name evidence="2" type="ORF">EMPS_03336</name>
</gene>
<feature type="compositionally biased region" description="Low complexity" evidence="1">
    <location>
        <begin position="380"/>
        <end position="394"/>
    </location>
</feature>
<sequence>MVTATPATTSAGSFEGSVRVKAPVPKAGFKSSLIRSQGIILDLDAIPPPTSPLPIPNIAAVSTSLPSTSTLLPPASPSPSLRTTPRMTSHDKLPKPLAGPAVSLRPPPRQPPSPRPRSIVSHIGLSSPPEKSLPPVPSLLHTHDTFHGSTPTSPTSPTSPISPISSMFSTPSTPRSQKIFSTSLPTTAMRSLSLGRVPIRTSRRGVHNTSESKEGSLSRVDRTRGPRATDQRLNNPAVEQPGQQRAQGRDSAIADTGNGSETAKGTSDTTSSDVPRPLGLVATQYYGIESSMRWREGLDPIQKRFPSSNGSWRCQDRFAVFFRPGDQLGPDQVVTKTFWSEAWPYPIETILYGTVGAERSPDSTVASASTLPSGTRDRGGSTSSYSSSVYSSGHSSDHEGDRQATRGRAGGPRLVSSESQLKTAASFPSSTAKNDNGQSTHPHRHHNDPRYITSDGVQKIAKVVIPMPDIAIDQMDVVKAPIKVELRIFILESPLRIHATALLLGRMVAGSTELYI</sequence>
<dbReference type="Proteomes" id="UP000827284">
    <property type="component" value="Unassembled WGS sequence"/>
</dbReference>
<protein>
    <submittedName>
        <fullName evidence="2">Uncharacterized protein</fullName>
    </submittedName>
</protein>
<dbReference type="EMBL" id="BQFW01000004">
    <property type="protein sequence ID" value="GJJ70986.1"/>
    <property type="molecule type" value="Genomic_DNA"/>
</dbReference>
<proteinExistence type="predicted"/>
<evidence type="ECO:0000313" key="3">
    <source>
        <dbReference type="Proteomes" id="UP000827284"/>
    </source>
</evidence>
<reference evidence="2" key="2">
    <citation type="journal article" date="2022" name="Microbiol. Resour. Announc.">
        <title>Whole-Genome Sequence of Entomortierella parvispora E1425, a Mucoromycotan Fungus Associated with Burkholderiaceae-Related Endosymbiotic Bacteria.</title>
        <authorList>
            <person name="Herlambang A."/>
            <person name="Guo Y."/>
            <person name="Takashima Y."/>
            <person name="Narisawa K."/>
            <person name="Ohta H."/>
            <person name="Nishizawa T."/>
        </authorList>
    </citation>
    <scope>NUCLEOTIDE SEQUENCE</scope>
    <source>
        <strain evidence="2">E1425</strain>
    </source>
</reference>
<feature type="compositionally biased region" description="Low complexity" evidence="1">
    <location>
        <begin position="149"/>
        <end position="174"/>
    </location>
</feature>
<feature type="compositionally biased region" description="Polar residues" evidence="1">
    <location>
        <begin position="257"/>
        <end position="273"/>
    </location>
</feature>
<feature type="compositionally biased region" description="Polar residues" evidence="1">
    <location>
        <begin position="416"/>
        <end position="440"/>
    </location>
</feature>
<reference evidence="2" key="1">
    <citation type="submission" date="2021-11" db="EMBL/GenBank/DDBJ databases">
        <authorList>
            <person name="Herlambang A."/>
            <person name="Guo Y."/>
            <person name="Takashima Y."/>
            <person name="Nishizawa T."/>
        </authorList>
    </citation>
    <scope>NUCLEOTIDE SEQUENCE</scope>
    <source>
        <strain evidence="2">E1425</strain>
    </source>
</reference>
<comment type="caution">
    <text evidence="2">The sequence shown here is derived from an EMBL/GenBank/DDBJ whole genome shotgun (WGS) entry which is preliminary data.</text>
</comment>
<feature type="compositionally biased region" description="Low complexity" evidence="1">
    <location>
        <begin position="67"/>
        <end position="87"/>
    </location>
</feature>
<feature type="compositionally biased region" description="Basic and acidic residues" evidence="1">
    <location>
        <begin position="395"/>
        <end position="404"/>
    </location>
</feature>
<dbReference type="OrthoDB" id="2409114at2759"/>